<accession>A0AAE0NG32</accession>
<organism evidence="1 2">
    <name type="scientific">Podospora didyma</name>
    <dbReference type="NCBI Taxonomy" id="330526"/>
    <lineage>
        <taxon>Eukaryota</taxon>
        <taxon>Fungi</taxon>
        <taxon>Dikarya</taxon>
        <taxon>Ascomycota</taxon>
        <taxon>Pezizomycotina</taxon>
        <taxon>Sordariomycetes</taxon>
        <taxon>Sordariomycetidae</taxon>
        <taxon>Sordariales</taxon>
        <taxon>Podosporaceae</taxon>
        <taxon>Podospora</taxon>
    </lineage>
</organism>
<evidence type="ECO:0000313" key="1">
    <source>
        <dbReference type="EMBL" id="KAK3380820.1"/>
    </source>
</evidence>
<reference evidence="1" key="2">
    <citation type="submission" date="2023-06" db="EMBL/GenBank/DDBJ databases">
        <authorList>
            <consortium name="Lawrence Berkeley National Laboratory"/>
            <person name="Haridas S."/>
            <person name="Hensen N."/>
            <person name="Bonometti L."/>
            <person name="Westerberg I."/>
            <person name="Brannstrom I.O."/>
            <person name="Guillou S."/>
            <person name="Cros-Aarteil S."/>
            <person name="Calhoun S."/>
            <person name="Kuo A."/>
            <person name="Mondo S."/>
            <person name="Pangilinan J."/>
            <person name="Riley R."/>
            <person name="LaButti K."/>
            <person name="Andreopoulos B."/>
            <person name="Lipzen A."/>
            <person name="Chen C."/>
            <person name="Yanf M."/>
            <person name="Daum C."/>
            <person name="Ng V."/>
            <person name="Clum A."/>
            <person name="Steindorff A."/>
            <person name="Ohm R."/>
            <person name="Martin F."/>
            <person name="Silar P."/>
            <person name="Natvig D."/>
            <person name="Lalanne C."/>
            <person name="Gautier V."/>
            <person name="Ament-velasquez S.L."/>
            <person name="Kruys A."/>
            <person name="Hutchinson M.I."/>
            <person name="Powell A.J."/>
            <person name="Barry K."/>
            <person name="Miller A.N."/>
            <person name="Grigoriev I.V."/>
            <person name="Debuchy R."/>
            <person name="Gladieux P."/>
            <person name="Thoren M.H."/>
            <person name="Johannesson H."/>
        </authorList>
    </citation>
    <scope>NUCLEOTIDE SEQUENCE</scope>
    <source>
        <strain evidence="1">CBS 232.78</strain>
    </source>
</reference>
<dbReference type="AlphaFoldDB" id="A0AAE0NG32"/>
<proteinExistence type="predicted"/>
<name>A0AAE0NG32_9PEZI</name>
<evidence type="ECO:0000313" key="2">
    <source>
        <dbReference type="Proteomes" id="UP001285441"/>
    </source>
</evidence>
<keyword evidence="2" id="KW-1185">Reference proteome</keyword>
<protein>
    <submittedName>
        <fullName evidence="1">Uncharacterized protein</fullName>
    </submittedName>
</protein>
<comment type="caution">
    <text evidence="1">The sequence shown here is derived from an EMBL/GenBank/DDBJ whole genome shotgun (WGS) entry which is preliminary data.</text>
</comment>
<sequence length="263" mass="30217">MPSQMPSQEVKERTGANDMTTLSMACYFRNGPFNFTKLSGEVRNMIYGHVIDASGLRCAAIGSKSLKNEKRPYIVLFFCKDLHPEWPSKDENDCNLVSLLRANKQIHAEFKWEALKDEPAITLMTTVYLRLMLLKLDALFLHHFARSAHSVQTIHCILDWSTVHFSMRRRVKKSRSRIGGPDWNTKAVLNHNKELGRKMDELERIHVTFECFKNFRNLRVATISGDFNPKDTGDAAGSSSSKWEEFRDDDYRERSKVTLVAGV</sequence>
<dbReference type="EMBL" id="JAULSW010000005">
    <property type="protein sequence ID" value="KAK3380820.1"/>
    <property type="molecule type" value="Genomic_DNA"/>
</dbReference>
<dbReference type="Proteomes" id="UP001285441">
    <property type="component" value="Unassembled WGS sequence"/>
</dbReference>
<reference evidence="1" key="1">
    <citation type="journal article" date="2023" name="Mol. Phylogenet. Evol.">
        <title>Genome-scale phylogeny and comparative genomics of the fungal order Sordariales.</title>
        <authorList>
            <person name="Hensen N."/>
            <person name="Bonometti L."/>
            <person name="Westerberg I."/>
            <person name="Brannstrom I.O."/>
            <person name="Guillou S."/>
            <person name="Cros-Aarteil S."/>
            <person name="Calhoun S."/>
            <person name="Haridas S."/>
            <person name="Kuo A."/>
            <person name="Mondo S."/>
            <person name="Pangilinan J."/>
            <person name="Riley R."/>
            <person name="LaButti K."/>
            <person name="Andreopoulos B."/>
            <person name="Lipzen A."/>
            <person name="Chen C."/>
            <person name="Yan M."/>
            <person name="Daum C."/>
            <person name="Ng V."/>
            <person name="Clum A."/>
            <person name="Steindorff A."/>
            <person name="Ohm R.A."/>
            <person name="Martin F."/>
            <person name="Silar P."/>
            <person name="Natvig D.O."/>
            <person name="Lalanne C."/>
            <person name="Gautier V."/>
            <person name="Ament-Velasquez S.L."/>
            <person name="Kruys A."/>
            <person name="Hutchinson M.I."/>
            <person name="Powell A.J."/>
            <person name="Barry K."/>
            <person name="Miller A.N."/>
            <person name="Grigoriev I.V."/>
            <person name="Debuchy R."/>
            <person name="Gladieux P."/>
            <person name="Hiltunen Thoren M."/>
            <person name="Johannesson H."/>
        </authorList>
    </citation>
    <scope>NUCLEOTIDE SEQUENCE</scope>
    <source>
        <strain evidence="1">CBS 232.78</strain>
    </source>
</reference>
<gene>
    <name evidence="1" type="ORF">B0H63DRAFT_544973</name>
</gene>